<accession>A0A2D4LBN0</accession>
<dbReference type="AlphaFoldDB" id="A0A2D4LBN0"/>
<evidence type="ECO:0000313" key="1">
    <source>
        <dbReference type="EMBL" id="LAB18404.1"/>
    </source>
</evidence>
<proteinExistence type="predicted"/>
<organism evidence="1">
    <name type="scientific">Micrurus spixii</name>
    <name type="common">Amazon coral snake</name>
    <dbReference type="NCBI Taxonomy" id="129469"/>
    <lineage>
        <taxon>Eukaryota</taxon>
        <taxon>Metazoa</taxon>
        <taxon>Chordata</taxon>
        <taxon>Craniata</taxon>
        <taxon>Vertebrata</taxon>
        <taxon>Euteleostomi</taxon>
        <taxon>Lepidosauria</taxon>
        <taxon>Squamata</taxon>
        <taxon>Bifurcata</taxon>
        <taxon>Unidentata</taxon>
        <taxon>Episquamata</taxon>
        <taxon>Toxicofera</taxon>
        <taxon>Serpentes</taxon>
        <taxon>Colubroidea</taxon>
        <taxon>Elapidae</taxon>
        <taxon>Elapinae</taxon>
        <taxon>Micrurus</taxon>
    </lineage>
</organism>
<reference evidence="1" key="1">
    <citation type="submission" date="2017-07" db="EMBL/GenBank/DDBJ databases">
        <authorList>
            <person name="Mikheyev A."/>
            <person name="Grau M."/>
        </authorList>
    </citation>
    <scope>NUCLEOTIDE SEQUENCE</scope>
    <source>
        <tissue evidence="1">Venom_gland</tissue>
    </source>
</reference>
<name>A0A2D4LBN0_9SAUR</name>
<sequence>MLTEATPVLPQIYPYSLISPGGQVHVKKINTKCNSSQQSIYQKRLNEEANILQNIHLRTLGVFCHKEENTNAFRRQGWKRSWKEFRSFLWFSTFRCCISIWHETIKLTFSGACDLANLAQLQISEAMFGITSDAGGESVRS</sequence>
<reference evidence="1" key="2">
    <citation type="submission" date="2017-11" db="EMBL/GenBank/DDBJ databases">
        <title>Coralsnake Venomics: Analyses of Venom Gland Transcriptomes and Proteomes of Six Brazilian Taxa.</title>
        <authorList>
            <person name="Aird S.D."/>
            <person name="Jorge da Silva N."/>
            <person name="Qiu L."/>
            <person name="Villar-Briones A."/>
            <person name="Aparecida-Saddi V."/>
            <person name="Campos-Telles M.P."/>
            <person name="Grau M."/>
            <person name="Mikheyev A.S."/>
        </authorList>
    </citation>
    <scope>NUCLEOTIDE SEQUENCE</scope>
    <source>
        <tissue evidence="1">Venom_gland</tissue>
    </source>
</reference>
<dbReference type="EMBL" id="IACM01005035">
    <property type="protein sequence ID" value="LAB18404.1"/>
    <property type="molecule type" value="Transcribed_RNA"/>
</dbReference>
<protein>
    <submittedName>
        <fullName evidence="1">Uncharacterized protein</fullName>
    </submittedName>
</protein>